<evidence type="ECO:0000313" key="3">
    <source>
        <dbReference type="Proteomes" id="UP000050535"/>
    </source>
</evidence>
<keyword evidence="1" id="KW-0472">Membrane</keyword>
<feature type="transmembrane region" description="Helical" evidence="1">
    <location>
        <begin position="49"/>
        <end position="72"/>
    </location>
</feature>
<dbReference type="OrthoDB" id="10480at2157"/>
<feature type="transmembrane region" description="Helical" evidence="1">
    <location>
        <begin position="93"/>
        <end position="110"/>
    </location>
</feature>
<feature type="transmembrane region" description="Helical" evidence="1">
    <location>
        <begin position="20"/>
        <end position="37"/>
    </location>
</feature>
<keyword evidence="1" id="KW-1133">Transmembrane helix</keyword>
<protein>
    <submittedName>
        <fullName evidence="2">Uncharacterized protein</fullName>
    </submittedName>
</protein>
<dbReference type="AlphaFoldDB" id="A0A0N8HZK6"/>
<dbReference type="Proteomes" id="UP000050535">
    <property type="component" value="Unassembled WGS sequence"/>
</dbReference>
<comment type="caution">
    <text evidence="2">The sequence shown here is derived from an EMBL/GenBank/DDBJ whole genome shotgun (WGS) entry which is preliminary data.</text>
</comment>
<dbReference type="PATRIC" id="fig|699431.3.peg.508"/>
<feature type="transmembrane region" description="Helical" evidence="1">
    <location>
        <begin position="122"/>
        <end position="140"/>
    </location>
</feature>
<organism evidence="2 3">
    <name type="scientific">Halolamina pelagica</name>
    <dbReference type="NCBI Taxonomy" id="699431"/>
    <lineage>
        <taxon>Archaea</taxon>
        <taxon>Methanobacteriati</taxon>
        <taxon>Methanobacteriota</taxon>
        <taxon>Stenosarchaea group</taxon>
        <taxon>Halobacteria</taxon>
        <taxon>Halobacteriales</taxon>
        <taxon>Haloferacaceae</taxon>
    </lineage>
</organism>
<feature type="transmembrane region" description="Helical" evidence="1">
    <location>
        <begin position="152"/>
        <end position="169"/>
    </location>
</feature>
<dbReference type="EMBL" id="LGUC01000001">
    <property type="protein sequence ID" value="KPN29771.1"/>
    <property type="molecule type" value="Genomic_DNA"/>
</dbReference>
<keyword evidence="3" id="KW-1185">Reference proteome</keyword>
<gene>
    <name evidence="2" type="ORF">SY89_00488</name>
</gene>
<accession>A0A0N8HZK6</accession>
<proteinExistence type="predicted"/>
<keyword evidence="1" id="KW-0812">Transmembrane</keyword>
<name>A0A0N8HZK6_9EURY</name>
<reference evidence="3" key="1">
    <citation type="submission" date="2013-11" db="EMBL/GenBank/DDBJ databases">
        <authorList>
            <person name="Hoang H.T."/>
            <person name="Killian M.L."/>
            <person name="Madson D.M."/>
            <person name="Arruda P.H.E."/>
            <person name="Sun D."/>
            <person name="Schwartz K.J."/>
            <person name="Yoon K."/>
        </authorList>
    </citation>
    <scope>NUCLEOTIDE SEQUENCE [LARGE SCALE GENOMIC DNA]</scope>
    <source>
        <strain evidence="3">CDK2</strain>
    </source>
</reference>
<feature type="transmembrane region" description="Helical" evidence="1">
    <location>
        <begin position="228"/>
        <end position="248"/>
    </location>
</feature>
<evidence type="ECO:0000256" key="1">
    <source>
        <dbReference type="SAM" id="Phobius"/>
    </source>
</evidence>
<feature type="transmembrane region" description="Helical" evidence="1">
    <location>
        <begin position="175"/>
        <end position="198"/>
    </location>
</feature>
<dbReference type="RefSeq" id="WP_054582971.1">
    <property type="nucleotide sequence ID" value="NZ_LGUC01000001.1"/>
</dbReference>
<dbReference type="STRING" id="699431.SY89_00488"/>
<evidence type="ECO:0000313" key="2">
    <source>
        <dbReference type="EMBL" id="KPN29771.1"/>
    </source>
</evidence>
<sequence>MSTRSLRGTISGLGNRANPAFAGAVVAVSLLAVGYIVSGRASVEAHTYVHVMAGLLWTGTDLFIGAVLGPAIGGLDEEQSAAMFTRLTPKTTFFLPSMAFVTIVGGITLAQRLGLFPNSEPWLALFTAANLLPALLLAGWRLDAFGDRRWQALFAVSAVGSLAWVATTIGDLQSIPLLISLSLGIVTLLSVQGFGFLLPGEIRMYQEITSADPDAAIISRIGARNAKLGGVQGVMQLVLIGVMVSLRWGSF</sequence>